<dbReference type="OrthoDB" id="20272at10239"/>
<organismHost>
    <name type="scientific">Choristoneura fumiferana</name>
    <name type="common">Spruce budworm moth</name>
    <name type="synonym">Archips fumiferana</name>
    <dbReference type="NCBI Taxonomy" id="7141"/>
</organismHost>
<dbReference type="RefSeq" id="YP_008004227.1">
    <property type="nucleotide sequence ID" value="NC_021248.1"/>
</dbReference>
<dbReference type="EMBL" id="HF679132">
    <property type="protein sequence ID" value="CCU55725.1"/>
    <property type="molecule type" value="Genomic_DNA"/>
</dbReference>
<evidence type="ECO:0000313" key="1">
    <source>
        <dbReference type="EMBL" id="CCU55725.1"/>
    </source>
</evidence>
<dbReference type="KEGG" id="vg:15613147"/>
<reference evidence="1" key="1">
    <citation type="journal article" date="2013" name="J. Virol.">
        <title>New Insights into the Evolution of Entomopoxvirinae from the Complete Genome Sequences of Four Entomopoxviruses Infecting Adoxophyes honmai, Choristoneura biennis, Choristoneura rosaceana, and Mythimna separata.</title>
        <authorList>
            <person name="Theze J."/>
            <person name="Takatsuka J."/>
            <person name="Li Z."/>
            <person name="Gallais J."/>
            <person name="Doucet D."/>
            <person name="Arif B."/>
            <person name="Nakai M."/>
            <person name="Herniou E.A."/>
        </authorList>
    </citation>
    <scope>NUCLEOTIDE SEQUENCE</scope>
</reference>
<gene>
    <name evidence="1" type="ORF">CHBEV_157</name>
</gene>
<keyword evidence="2" id="KW-1185">Reference proteome</keyword>
<proteinExistence type="predicted"/>
<protein>
    <submittedName>
        <fullName evidence="1">Uncharacterized protein</fullName>
    </submittedName>
</protein>
<name>A0A916P6T0_CBEPV</name>
<dbReference type="Proteomes" id="UP000792220">
    <property type="component" value="Genome"/>
</dbReference>
<dbReference type="GeneID" id="15613147"/>
<accession>A0A916P6T0</accession>
<organism evidence="1 2">
    <name type="scientific">Choristoneura biennis entomopoxvirus</name>
    <name type="common">CbEPV</name>
    <dbReference type="NCBI Taxonomy" id="10288"/>
    <lineage>
        <taxon>Viruses</taxon>
        <taxon>Varidnaviria</taxon>
        <taxon>Bamfordvirae</taxon>
        <taxon>Nucleocytoviricota</taxon>
        <taxon>Pokkesviricetes</taxon>
        <taxon>Chitovirales</taxon>
        <taxon>Poxviridae</taxon>
        <taxon>Entomopoxvirinae</taxon>
        <taxon>Betaentomopoxvirus</taxon>
        <taxon>Betaentomopoxvirus cbiennis</taxon>
    </lineage>
</organism>
<evidence type="ECO:0000313" key="2">
    <source>
        <dbReference type="Proteomes" id="UP000792220"/>
    </source>
</evidence>
<sequence>MNIYLDDYIFSISDINYFSLYNFKHVFQLYYHNNINYCDNIEFIKMIELFTIDDFLCLGNNKLSNNALYLMNKYCTVNLYNILHNGYKYFDKDMLYDLFVPFENIKIYKNKYFIKENMIDPNLNYFEDVIDIDKFNMDYYNYKYVFYR</sequence>